<proteinExistence type="predicted"/>
<sequence>METTTVEASTFVRAGNIIKEFHLIKDRKRLADYNDLMDKSRSGKPIKNRPGKSRQP</sequence>
<gene>
    <name evidence="2" type="ORF">FKW44_013301</name>
</gene>
<feature type="region of interest" description="Disordered" evidence="1">
    <location>
        <begin position="35"/>
        <end position="56"/>
    </location>
</feature>
<evidence type="ECO:0000256" key="1">
    <source>
        <dbReference type="SAM" id="MobiDB-lite"/>
    </source>
</evidence>
<reference evidence="3" key="1">
    <citation type="submission" date="2021-01" db="EMBL/GenBank/DDBJ databases">
        <title>Caligus Genome Assembly.</title>
        <authorList>
            <person name="Gallardo-Escarate C."/>
        </authorList>
    </citation>
    <scope>NUCLEOTIDE SEQUENCE [LARGE SCALE GENOMIC DNA]</scope>
</reference>
<dbReference type="AlphaFoldDB" id="A0A7T8KB79"/>
<dbReference type="Proteomes" id="UP000595437">
    <property type="component" value="Chromosome 8"/>
</dbReference>
<organism evidence="2 3">
    <name type="scientific">Caligus rogercresseyi</name>
    <name type="common">Sea louse</name>
    <dbReference type="NCBI Taxonomy" id="217165"/>
    <lineage>
        <taxon>Eukaryota</taxon>
        <taxon>Metazoa</taxon>
        <taxon>Ecdysozoa</taxon>
        <taxon>Arthropoda</taxon>
        <taxon>Crustacea</taxon>
        <taxon>Multicrustacea</taxon>
        <taxon>Hexanauplia</taxon>
        <taxon>Copepoda</taxon>
        <taxon>Siphonostomatoida</taxon>
        <taxon>Caligidae</taxon>
        <taxon>Caligus</taxon>
    </lineage>
</organism>
<dbReference type="EMBL" id="CP045897">
    <property type="protein sequence ID" value="QQP51835.1"/>
    <property type="molecule type" value="Genomic_DNA"/>
</dbReference>
<accession>A0A7T8KB79</accession>
<evidence type="ECO:0000313" key="3">
    <source>
        <dbReference type="Proteomes" id="UP000595437"/>
    </source>
</evidence>
<keyword evidence="3" id="KW-1185">Reference proteome</keyword>
<feature type="compositionally biased region" description="Basic residues" evidence="1">
    <location>
        <begin position="42"/>
        <end position="56"/>
    </location>
</feature>
<protein>
    <submittedName>
        <fullName evidence="2">Uncharacterized protein</fullName>
    </submittedName>
</protein>
<name>A0A7T8KB79_CALRO</name>
<evidence type="ECO:0000313" key="2">
    <source>
        <dbReference type="EMBL" id="QQP51835.1"/>
    </source>
</evidence>